<evidence type="ECO:0000256" key="4">
    <source>
        <dbReference type="PROSITE-ProRule" id="PRU01024"/>
    </source>
</evidence>
<dbReference type="GO" id="GO:0070475">
    <property type="term" value="P:rRNA base methylation"/>
    <property type="evidence" value="ECO:0007669"/>
    <property type="project" value="TreeGrafter"/>
</dbReference>
<dbReference type="InterPro" id="IPR029063">
    <property type="entry name" value="SAM-dependent_MTases_sf"/>
</dbReference>
<dbReference type="GO" id="GO:0070041">
    <property type="term" value="F:rRNA (uridine-C5-)-methyltransferase activity"/>
    <property type="evidence" value="ECO:0007669"/>
    <property type="project" value="TreeGrafter"/>
</dbReference>
<sequence length="397" mass="44163">MVSEQARQDLLQLTLTDMGAEGSAVGHQDSRTWFVDFGIPGEEVLVQPEQKKRRYSTGSVREVLTASPNRVDPPCPYFGTCGGCQWQHIAYEHQLELKRKLVIDQLAKRGGFESPPVTATLPSPQPYGYRNHARFSIDEEGRLGYVSRPGSGRRFMQIERCLILHPWINEALRTFQGKAAGHHQVQVRYGVHTGEYLVFPDLNAVEPSIPSGQRFYHEELLGHRFRISDSSFFQTNTLQAERMAQLVIERCQLRGEEVVVDAYAGVGTFAVLLAPRARRVIAIEESAAAVADAMVNIEGVPNIEYVRGKTEEVLGEMAEQPEVLILDPPRVGCHPKALQAVVSLAPARVVYVSCDPGSLARDLRKLCDGGYQLVEVTPVDMFPQTHHIECVATLVHS</sequence>
<reference evidence="8" key="1">
    <citation type="journal article" date="2010" name="Stand. Genomic Sci.">
        <title>Complete genome sequence of 'Thermobaculum terrenum' type strain (YNP1).</title>
        <authorList>
            <person name="Kiss H."/>
            <person name="Cleland D."/>
            <person name="Lapidus A."/>
            <person name="Lucas S."/>
            <person name="Glavina Del Rio T."/>
            <person name="Nolan M."/>
            <person name="Tice H."/>
            <person name="Han C."/>
            <person name="Goodwin L."/>
            <person name="Pitluck S."/>
            <person name="Liolios K."/>
            <person name="Ivanova N."/>
            <person name="Mavromatis K."/>
            <person name="Ovchinnikova G."/>
            <person name="Pati A."/>
            <person name="Chen A."/>
            <person name="Palaniappan K."/>
            <person name="Land M."/>
            <person name="Hauser L."/>
            <person name="Chang Y."/>
            <person name="Jeffries C."/>
            <person name="Lu M."/>
            <person name="Brettin T."/>
            <person name="Detter J."/>
            <person name="Goker M."/>
            <person name="Tindall B."/>
            <person name="Beck B."/>
            <person name="McDermott T."/>
            <person name="Woyke T."/>
            <person name="Bristow J."/>
            <person name="Eisen J."/>
            <person name="Markowitz V."/>
            <person name="Hugenholtz P."/>
            <person name="Kyrpides N."/>
            <person name="Klenk H."/>
            <person name="Cheng J."/>
        </authorList>
    </citation>
    <scope>NUCLEOTIDE SEQUENCE [LARGE SCALE GENOMIC DNA]</scope>
    <source>
        <strain evidence="8">ATCC BAA-798 / YNP1</strain>
    </source>
</reference>
<feature type="binding site" evidence="4">
    <location>
        <position position="327"/>
    </location>
    <ligand>
        <name>S-adenosyl-L-methionine</name>
        <dbReference type="ChEBI" id="CHEBI:59789"/>
    </ligand>
</feature>
<feature type="binding site" evidence="4">
    <location>
        <position position="284"/>
    </location>
    <ligand>
        <name>S-adenosyl-L-methionine</name>
        <dbReference type="ChEBI" id="CHEBI:59789"/>
    </ligand>
</feature>
<accession>D1CIM1</accession>
<dbReference type="FunFam" id="3.40.50.150:FF:000009">
    <property type="entry name" value="23S rRNA (Uracil(1939)-C(5))-methyltransferase RlmD"/>
    <property type="match status" value="1"/>
</dbReference>
<dbReference type="OrthoDB" id="9804590at2"/>
<evidence type="ECO:0000256" key="1">
    <source>
        <dbReference type="ARBA" id="ARBA00022603"/>
    </source>
</evidence>
<dbReference type="InterPro" id="IPR030391">
    <property type="entry name" value="MeTrfase_TrmA_CS"/>
</dbReference>
<dbReference type="SUPFAM" id="SSF53335">
    <property type="entry name" value="S-adenosyl-L-methionine-dependent methyltransferases"/>
    <property type="match status" value="1"/>
</dbReference>
<comment type="similarity">
    <text evidence="4">Belongs to the class I-like SAM-binding methyltransferase superfamily. RNA M5U methyltransferase family.</text>
</comment>
<name>D1CIM1_THET1</name>
<feature type="domain" description="TRAM" evidence="6">
    <location>
        <begin position="1"/>
        <end position="62"/>
    </location>
</feature>
<dbReference type="PROSITE" id="PS01230">
    <property type="entry name" value="TRMA_1"/>
    <property type="match status" value="1"/>
</dbReference>
<dbReference type="AlphaFoldDB" id="D1CIM1"/>
<dbReference type="PROSITE" id="PS50926">
    <property type="entry name" value="TRAM"/>
    <property type="match status" value="1"/>
</dbReference>
<protein>
    <submittedName>
        <fullName evidence="7">RNA methyltransferase, TrmA family</fullName>
    </submittedName>
</protein>
<keyword evidence="2 4" id="KW-0808">Transferase</keyword>
<dbReference type="EMBL" id="CP001826">
    <property type="protein sequence ID" value="ACZ43592.1"/>
    <property type="molecule type" value="Genomic_DNA"/>
</dbReference>
<dbReference type="eggNOG" id="COG2265">
    <property type="taxonomic scope" value="Bacteria"/>
</dbReference>
<dbReference type="InterPro" id="IPR010280">
    <property type="entry name" value="U5_MeTrfase_fam"/>
</dbReference>
<dbReference type="InterPro" id="IPR002792">
    <property type="entry name" value="TRAM_dom"/>
</dbReference>
<feature type="binding site" evidence="4">
    <location>
        <position position="263"/>
    </location>
    <ligand>
        <name>S-adenosyl-L-methionine</name>
        <dbReference type="ChEBI" id="CHEBI:59789"/>
    </ligand>
</feature>
<dbReference type="Gene3D" id="3.40.50.150">
    <property type="entry name" value="Vaccinia Virus protein VP39"/>
    <property type="match status" value="2"/>
</dbReference>
<keyword evidence="8" id="KW-1185">Reference proteome</keyword>
<organism evidence="7 8">
    <name type="scientific">Thermobaculum terrenum (strain ATCC BAA-798 / CCMEE 7001 / YNP1)</name>
    <dbReference type="NCBI Taxonomy" id="525904"/>
    <lineage>
        <taxon>Bacteria</taxon>
        <taxon>Bacillati</taxon>
        <taxon>Chloroflexota</taxon>
        <taxon>Chloroflexia</taxon>
        <taxon>Candidatus Thermobaculales</taxon>
        <taxon>Candidatus Thermobaculaceae</taxon>
        <taxon>Thermobaculum</taxon>
    </lineage>
</organism>
<dbReference type="PROSITE" id="PS51687">
    <property type="entry name" value="SAM_MT_RNA_M5U"/>
    <property type="match status" value="1"/>
</dbReference>
<evidence type="ECO:0000259" key="6">
    <source>
        <dbReference type="PROSITE" id="PS50926"/>
    </source>
</evidence>
<evidence type="ECO:0000256" key="2">
    <source>
        <dbReference type="ARBA" id="ARBA00022679"/>
    </source>
</evidence>
<dbReference type="NCBIfam" id="TIGR00479">
    <property type="entry name" value="rumA"/>
    <property type="match status" value="1"/>
</dbReference>
<dbReference type="Proteomes" id="UP000000323">
    <property type="component" value="Chromosome 2"/>
</dbReference>
<dbReference type="CDD" id="cd02440">
    <property type="entry name" value="AdoMet_MTases"/>
    <property type="match status" value="1"/>
</dbReference>
<feature type="active site" description="Nucleophile" evidence="4">
    <location>
        <position position="354"/>
    </location>
</feature>
<dbReference type="KEGG" id="ttr:Tter_2704"/>
<keyword evidence="1 4" id="KW-0489">Methyltransferase</keyword>
<proteinExistence type="inferred from homology"/>
<dbReference type="PANTHER" id="PTHR11061">
    <property type="entry name" value="RNA M5U METHYLTRANSFERASE"/>
    <property type="match status" value="1"/>
</dbReference>
<dbReference type="PANTHER" id="PTHR11061:SF30">
    <property type="entry name" value="TRNA (URACIL(54)-C(5))-METHYLTRANSFERASE"/>
    <property type="match status" value="1"/>
</dbReference>
<evidence type="ECO:0000313" key="8">
    <source>
        <dbReference type="Proteomes" id="UP000000323"/>
    </source>
</evidence>
<dbReference type="HOGENOM" id="CLU_014689_7_1_0"/>
<feature type="binding site" evidence="4">
    <location>
        <position position="234"/>
    </location>
    <ligand>
        <name>S-adenosyl-L-methionine</name>
        <dbReference type="ChEBI" id="CHEBI:59789"/>
    </ligand>
</feature>
<dbReference type="STRING" id="525904.Tter_2704"/>
<dbReference type="Gene3D" id="2.40.50.1070">
    <property type="match status" value="1"/>
</dbReference>
<dbReference type="RefSeq" id="WP_012876623.1">
    <property type="nucleotide sequence ID" value="NC_013526.1"/>
</dbReference>
<gene>
    <name evidence="7" type="ordered locus">Tter_2704</name>
</gene>
<dbReference type="InterPro" id="IPR012340">
    <property type="entry name" value="NA-bd_OB-fold"/>
</dbReference>
<dbReference type="Gene3D" id="2.40.50.140">
    <property type="entry name" value="Nucleic acid-binding proteins"/>
    <property type="match status" value="1"/>
</dbReference>
<dbReference type="Pfam" id="PF05958">
    <property type="entry name" value="tRNA_U5-meth_tr"/>
    <property type="match status" value="1"/>
</dbReference>
<keyword evidence="3 4" id="KW-0949">S-adenosyl-L-methionine</keyword>
<dbReference type="PROSITE" id="PS01231">
    <property type="entry name" value="TRMA_2"/>
    <property type="match status" value="1"/>
</dbReference>
<feature type="active site" evidence="5">
    <location>
        <position position="354"/>
    </location>
</feature>
<evidence type="ECO:0000313" key="7">
    <source>
        <dbReference type="EMBL" id="ACZ43592.1"/>
    </source>
</evidence>
<evidence type="ECO:0000256" key="5">
    <source>
        <dbReference type="PROSITE-ProRule" id="PRU10015"/>
    </source>
</evidence>
<dbReference type="InterPro" id="IPR030390">
    <property type="entry name" value="MeTrfase_TrmA_AS"/>
</dbReference>
<dbReference type="SUPFAM" id="SSF50249">
    <property type="entry name" value="Nucleic acid-binding proteins"/>
    <property type="match status" value="1"/>
</dbReference>
<evidence type="ECO:0000256" key="3">
    <source>
        <dbReference type="ARBA" id="ARBA00022691"/>
    </source>
</evidence>